<evidence type="ECO:0000256" key="1">
    <source>
        <dbReference type="ARBA" id="ARBA00007362"/>
    </source>
</evidence>
<proteinExistence type="inferred from homology"/>
<gene>
    <name evidence="4" type="ORF">DESME_14250</name>
</gene>
<accession>W0EB14</accession>
<dbReference type="SUPFAM" id="SSF103481">
    <property type="entry name" value="Multidrug resistance efflux transporter EmrE"/>
    <property type="match status" value="1"/>
</dbReference>
<dbReference type="AlphaFoldDB" id="W0EB14"/>
<dbReference type="eggNOG" id="COG2076">
    <property type="taxonomic scope" value="Bacteria"/>
</dbReference>
<sequence length="116" mass="12480">MSVMIESFKKNKKGILLMLLSSLCVCFGQLFWKLSGEQGLAMLLVGFILYGLGALVMLIAYRFGSLSVLQPMLSMNYVLTVFIASAILGEQITFSKILGISIIIVGIILIGGGDGK</sequence>
<keyword evidence="5" id="KW-1185">Reference proteome</keyword>
<dbReference type="InterPro" id="IPR037185">
    <property type="entry name" value="EmrE-like"/>
</dbReference>
<dbReference type="KEGG" id="dmt:DESME_14250"/>
<feature type="transmembrane region" description="Helical" evidence="2">
    <location>
        <begin position="38"/>
        <end position="61"/>
    </location>
</feature>
<dbReference type="HOGENOM" id="CLU_131462_6_0_9"/>
<feature type="transmembrane region" description="Helical" evidence="2">
    <location>
        <begin position="94"/>
        <end position="113"/>
    </location>
</feature>
<comment type="similarity">
    <text evidence="1">Belongs to the EamA transporter family.</text>
</comment>
<keyword evidence="2" id="KW-1133">Transmembrane helix</keyword>
<dbReference type="GO" id="GO:0016020">
    <property type="term" value="C:membrane"/>
    <property type="evidence" value="ECO:0007669"/>
    <property type="project" value="InterPro"/>
</dbReference>
<dbReference type="EMBL" id="CP007032">
    <property type="protein sequence ID" value="AHF08060.1"/>
    <property type="molecule type" value="Genomic_DNA"/>
</dbReference>
<organism evidence="4 5">
    <name type="scientific">Desulfitobacterium metallireducens DSM 15288</name>
    <dbReference type="NCBI Taxonomy" id="871968"/>
    <lineage>
        <taxon>Bacteria</taxon>
        <taxon>Bacillati</taxon>
        <taxon>Bacillota</taxon>
        <taxon>Clostridia</taxon>
        <taxon>Eubacteriales</taxon>
        <taxon>Desulfitobacteriaceae</taxon>
        <taxon>Desulfitobacterium</taxon>
    </lineage>
</organism>
<feature type="domain" description="EamA" evidence="3">
    <location>
        <begin position="16"/>
        <end position="110"/>
    </location>
</feature>
<keyword evidence="2" id="KW-0812">Transmembrane</keyword>
<dbReference type="Gene3D" id="1.10.3730.20">
    <property type="match status" value="1"/>
</dbReference>
<dbReference type="Proteomes" id="UP000010847">
    <property type="component" value="Chromosome"/>
</dbReference>
<evidence type="ECO:0000313" key="5">
    <source>
        <dbReference type="Proteomes" id="UP000010847"/>
    </source>
</evidence>
<evidence type="ECO:0000259" key="3">
    <source>
        <dbReference type="Pfam" id="PF00892"/>
    </source>
</evidence>
<feature type="transmembrane region" description="Helical" evidence="2">
    <location>
        <begin position="68"/>
        <end position="88"/>
    </location>
</feature>
<dbReference type="Pfam" id="PF00892">
    <property type="entry name" value="EamA"/>
    <property type="match status" value="1"/>
</dbReference>
<keyword evidence="2" id="KW-0472">Membrane</keyword>
<evidence type="ECO:0000256" key="2">
    <source>
        <dbReference type="SAM" id="Phobius"/>
    </source>
</evidence>
<reference evidence="4 5" key="1">
    <citation type="submission" date="2013-12" db="EMBL/GenBank/DDBJ databases">
        <authorList>
            <consortium name="DOE Joint Genome Institute"/>
            <person name="Smidt H."/>
            <person name="Huntemann M."/>
            <person name="Han J."/>
            <person name="Chen A."/>
            <person name="Kyrpides N."/>
            <person name="Mavromatis K."/>
            <person name="Markowitz V."/>
            <person name="Palaniappan K."/>
            <person name="Ivanova N."/>
            <person name="Schaumberg A."/>
            <person name="Pati A."/>
            <person name="Liolios K."/>
            <person name="Nordberg H.P."/>
            <person name="Cantor M.N."/>
            <person name="Hua S.X."/>
            <person name="Woyke T."/>
        </authorList>
    </citation>
    <scope>NUCLEOTIDE SEQUENCE [LARGE SCALE GENOMIC DNA]</scope>
    <source>
        <strain evidence="5">DSM 15288</strain>
    </source>
</reference>
<protein>
    <submittedName>
        <fullName evidence="4">Membrane protein</fullName>
    </submittedName>
</protein>
<dbReference type="InterPro" id="IPR000620">
    <property type="entry name" value="EamA_dom"/>
</dbReference>
<name>W0EB14_9FIRM</name>
<evidence type="ECO:0000313" key="4">
    <source>
        <dbReference type="EMBL" id="AHF08060.1"/>
    </source>
</evidence>
<dbReference type="STRING" id="871968.DESME_14250"/>